<dbReference type="EMBL" id="QQBG01000008">
    <property type="protein sequence ID" value="RDB31737.1"/>
    <property type="molecule type" value="Genomic_DNA"/>
</dbReference>
<evidence type="ECO:0000313" key="1">
    <source>
        <dbReference type="EMBL" id="RDB31737.1"/>
    </source>
</evidence>
<dbReference type="AlphaFoldDB" id="A0A369KFQ6"/>
<comment type="caution">
    <text evidence="1">The sequence shown here is derived from an EMBL/GenBank/DDBJ whole genome shotgun (WGS) entry which is preliminary data.</text>
</comment>
<keyword evidence="2" id="KW-1185">Reference proteome</keyword>
<sequence length="37" mass="4182">MDDEVASLLRCHVKKSPCCVESTLEKMGYPVKMRALL</sequence>
<proteinExistence type="predicted"/>
<gene>
    <name evidence="1" type="ORF">HAT2_00117</name>
</gene>
<accession>A0A369KFQ6</accession>
<evidence type="ECO:0000313" key="2">
    <source>
        <dbReference type="Proteomes" id="UP000253816"/>
    </source>
</evidence>
<name>A0A369KFQ6_9BACT</name>
<protein>
    <submittedName>
        <fullName evidence="1">Uncharacterized protein</fullName>
    </submittedName>
</protein>
<reference evidence="1 2" key="1">
    <citation type="submission" date="2018-07" db="EMBL/GenBank/DDBJ databases">
        <title>Comparative genomics of the Candidatus Parilichlamydiaceae reveals evidence of convergent evolution and genome reduction in the phylum Chlamydiae.</title>
        <authorList>
            <person name="Taylor-Brown A."/>
            <person name="Polkinghorne A."/>
        </authorList>
    </citation>
    <scope>NUCLEOTIDE SEQUENCE [LARGE SCALE GENOMIC DNA]</scope>
    <source>
        <strain evidence="1 2">Hat2</strain>
    </source>
</reference>
<organism evidence="1 2">
    <name type="scientific">Candidatus Similichlamydia laticola</name>
    <dbReference type="NCBI Taxonomy" id="2170265"/>
    <lineage>
        <taxon>Bacteria</taxon>
        <taxon>Pseudomonadati</taxon>
        <taxon>Chlamydiota</taxon>
        <taxon>Chlamydiia</taxon>
        <taxon>Parachlamydiales</taxon>
        <taxon>Candidatus Parilichlamydiaceae</taxon>
        <taxon>Candidatus Similichlamydia</taxon>
    </lineage>
</organism>
<dbReference type="Proteomes" id="UP000253816">
    <property type="component" value="Unassembled WGS sequence"/>
</dbReference>